<dbReference type="CDD" id="cd00446">
    <property type="entry name" value="GrpE"/>
    <property type="match status" value="1"/>
</dbReference>
<dbReference type="Pfam" id="PF01025">
    <property type="entry name" value="GrpE"/>
    <property type="match status" value="1"/>
</dbReference>
<sequence length="211" mass="22362">MSDETKPGEAADIDQNASKADLKAAADDLLKNAARAAAAEGMEAEADAAMTPEQEAMRLKIEKEELREQLLRTLADLDNTRKRAERQVSEARVYAIERFAGDLLSVSDNLARALAALPDDDRANLSDAGNNLLSGIEMTAKELETALGRHGVKPIDASPGSTFDPNLHQAVAQVPSDQPAGTIASLFQPGWKIGDRTLRAAMVSVSAGAAN</sequence>
<dbReference type="EMBL" id="ARYK01000004">
    <property type="protein sequence ID" value="KCZ92350.1"/>
    <property type="molecule type" value="Genomic_DNA"/>
</dbReference>
<dbReference type="GO" id="GO:0051087">
    <property type="term" value="F:protein-folding chaperone binding"/>
    <property type="evidence" value="ECO:0007669"/>
    <property type="project" value="InterPro"/>
</dbReference>
<keyword evidence="6 10" id="KW-0143">Chaperone</keyword>
<dbReference type="GO" id="GO:0042803">
    <property type="term" value="F:protein homodimerization activity"/>
    <property type="evidence" value="ECO:0007669"/>
    <property type="project" value="InterPro"/>
</dbReference>
<dbReference type="Gene3D" id="3.90.20.20">
    <property type="match status" value="1"/>
</dbReference>
<evidence type="ECO:0000256" key="7">
    <source>
        <dbReference type="ARBA" id="ARBA00053401"/>
    </source>
</evidence>
<keyword evidence="4 10" id="KW-0963">Cytoplasm</keyword>
<accession>A0A059FNU7</accession>
<dbReference type="GO" id="GO:0051082">
    <property type="term" value="F:unfolded protein binding"/>
    <property type="evidence" value="ECO:0007669"/>
    <property type="project" value="TreeGrafter"/>
</dbReference>
<protein>
    <recommendedName>
        <fullName evidence="8 10">Protein GrpE</fullName>
    </recommendedName>
    <alternativeName>
        <fullName evidence="9 10">HSP-70 cofactor</fullName>
    </alternativeName>
</protein>
<comment type="subunit">
    <text evidence="3 10">Homodimer.</text>
</comment>
<dbReference type="PATRIC" id="fig|1280950.3.peg.1990"/>
<dbReference type="GO" id="GO:0005737">
    <property type="term" value="C:cytoplasm"/>
    <property type="evidence" value="ECO:0007669"/>
    <property type="project" value="UniProtKB-SubCell"/>
</dbReference>
<dbReference type="AlphaFoldDB" id="A0A059FNU7"/>
<dbReference type="HAMAP" id="MF_01151">
    <property type="entry name" value="GrpE"/>
    <property type="match status" value="1"/>
</dbReference>
<dbReference type="SUPFAM" id="SSF58014">
    <property type="entry name" value="Coiled-coil domain of nucleotide exchange factor GrpE"/>
    <property type="match status" value="1"/>
</dbReference>
<comment type="subcellular location">
    <subcellularLocation>
        <location evidence="1 10">Cytoplasm</location>
    </subcellularLocation>
</comment>
<reference evidence="13 14" key="1">
    <citation type="journal article" date="2014" name="Antonie Van Leeuwenhoek">
        <title>Hyphomonas beringensis sp. nov. and Hyphomonas chukchiensis sp. nov., isolated from surface seawater of the Bering Sea and Chukchi Sea.</title>
        <authorList>
            <person name="Li C."/>
            <person name="Lai Q."/>
            <person name="Li G."/>
            <person name="Dong C."/>
            <person name="Wang J."/>
            <person name="Liao Y."/>
            <person name="Shao Z."/>
        </authorList>
    </citation>
    <scope>NUCLEOTIDE SEQUENCE [LARGE SCALE GENOMIC DNA]</scope>
    <source>
        <strain evidence="13 14">MHS-2</strain>
    </source>
</reference>
<dbReference type="SUPFAM" id="SSF51064">
    <property type="entry name" value="Head domain of nucleotide exchange factor GrpE"/>
    <property type="match status" value="1"/>
</dbReference>
<dbReference type="Proteomes" id="UP000025171">
    <property type="component" value="Unassembled WGS sequence"/>
</dbReference>
<comment type="caution">
    <text evidence="13">The sequence shown here is derived from an EMBL/GenBank/DDBJ whole genome shotgun (WGS) entry which is preliminary data.</text>
</comment>
<evidence type="ECO:0000313" key="14">
    <source>
        <dbReference type="Proteomes" id="UP000025171"/>
    </source>
</evidence>
<evidence type="ECO:0000256" key="10">
    <source>
        <dbReference type="HAMAP-Rule" id="MF_01151"/>
    </source>
</evidence>
<evidence type="ECO:0000256" key="1">
    <source>
        <dbReference type="ARBA" id="ARBA00004496"/>
    </source>
</evidence>
<dbReference type="GO" id="GO:0006457">
    <property type="term" value="P:protein folding"/>
    <property type="evidence" value="ECO:0007669"/>
    <property type="project" value="InterPro"/>
</dbReference>
<dbReference type="OrthoDB" id="9789811at2"/>
<proteinExistence type="inferred from homology"/>
<dbReference type="RefSeq" id="WP_035616573.1">
    <property type="nucleotide sequence ID" value="NZ_ARYK01000004.1"/>
</dbReference>
<dbReference type="InterPro" id="IPR009012">
    <property type="entry name" value="GrpE_head"/>
</dbReference>
<name>A0A059FNU7_9PROT</name>
<evidence type="ECO:0000256" key="5">
    <source>
        <dbReference type="ARBA" id="ARBA00023016"/>
    </source>
</evidence>
<keyword evidence="12" id="KW-0175">Coiled coil</keyword>
<evidence type="ECO:0000256" key="9">
    <source>
        <dbReference type="ARBA" id="ARBA00076414"/>
    </source>
</evidence>
<dbReference type="PRINTS" id="PR00773">
    <property type="entry name" value="GRPEPROTEIN"/>
</dbReference>
<evidence type="ECO:0000256" key="8">
    <source>
        <dbReference type="ARBA" id="ARBA00072274"/>
    </source>
</evidence>
<evidence type="ECO:0000313" key="13">
    <source>
        <dbReference type="EMBL" id="KCZ92350.1"/>
    </source>
</evidence>
<dbReference type="eggNOG" id="COG0576">
    <property type="taxonomic scope" value="Bacteria"/>
</dbReference>
<evidence type="ECO:0000256" key="2">
    <source>
        <dbReference type="ARBA" id="ARBA00009054"/>
    </source>
</evidence>
<evidence type="ECO:0000256" key="11">
    <source>
        <dbReference type="RuleBase" id="RU004478"/>
    </source>
</evidence>
<keyword evidence="5 10" id="KW-0346">Stress response</keyword>
<feature type="coiled-coil region" evidence="12">
    <location>
        <begin position="19"/>
        <end position="94"/>
    </location>
</feature>
<dbReference type="GO" id="GO:0000774">
    <property type="term" value="F:adenyl-nucleotide exchange factor activity"/>
    <property type="evidence" value="ECO:0007669"/>
    <property type="project" value="InterPro"/>
</dbReference>
<evidence type="ECO:0000256" key="4">
    <source>
        <dbReference type="ARBA" id="ARBA00022490"/>
    </source>
</evidence>
<dbReference type="PANTHER" id="PTHR21237">
    <property type="entry name" value="GRPE PROTEIN"/>
    <property type="match status" value="1"/>
</dbReference>
<dbReference type="STRING" id="1280950.HJO_09954"/>
<comment type="function">
    <text evidence="7 10">Participates actively in the response to hyperosmotic and heat shock by preventing the aggregation of stress-denatured proteins, in association with DnaK and GrpE. It is the nucleotide exchange factor for DnaK and may function as a thermosensor. Unfolded proteins bind initially to DnaJ; upon interaction with the DnaJ-bound protein, DnaK hydrolyzes its bound ATP, resulting in the formation of a stable complex. GrpE releases ADP from DnaK; ATP binding to DnaK triggers the release of the substrate protein, thus completing the reaction cycle. Several rounds of ATP-dependent interactions between DnaJ, DnaK and GrpE are required for fully efficient folding.</text>
</comment>
<dbReference type="InterPro" id="IPR013805">
    <property type="entry name" value="GrpE_CC"/>
</dbReference>
<evidence type="ECO:0000256" key="3">
    <source>
        <dbReference type="ARBA" id="ARBA00011738"/>
    </source>
</evidence>
<comment type="similarity">
    <text evidence="2 10 11">Belongs to the GrpE family.</text>
</comment>
<evidence type="ECO:0000256" key="6">
    <source>
        <dbReference type="ARBA" id="ARBA00023186"/>
    </source>
</evidence>
<keyword evidence="14" id="KW-1185">Reference proteome</keyword>
<gene>
    <name evidence="10" type="primary">grpE</name>
    <name evidence="13" type="ORF">HJO_09954</name>
</gene>
<organism evidence="13 14">
    <name type="scientific">Hyphomonas johnsonii MHS-2</name>
    <dbReference type="NCBI Taxonomy" id="1280950"/>
    <lineage>
        <taxon>Bacteria</taxon>
        <taxon>Pseudomonadati</taxon>
        <taxon>Pseudomonadota</taxon>
        <taxon>Alphaproteobacteria</taxon>
        <taxon>Hyphomonadales</taxon>
        <taxon>Hyphomonadaceae</taxon>
        <taxon>Hyphomonas</taxon>
    </lineage>
</organism>
<dbReference type="InterPro" id="IPR000740">
    <property type="entry name" value="GrpE"/>
</dbReference>
<evidence type="ECO:0000256" key="12">
    <source>
        <dbReference type="SAM" id="Coils"/>
    </source>
</evidence>
<dbReference type="Gene3D" id="2.30.22.10">
    <property type="entry name" value="Head domain of nucleotide exchange factor GrpE"/>
    <property type="match status" value="1"/>
</dbReference>
<dbReference type="FunFam" id="2.30.22.10:FF:000001">
    <property type="entry name" value="Protein GrpE"/>
    <property type="match status" value="1"/>
</dbReference>
<dbReference type="PANTHER" id="PTHR21237:SF23">
    <property type="entry name" value="GRPE PROTEIN HOMOLOG, MITOCHONDRIAL"/>
    <property type="match status" value="1"/>
</dbReference>